<keyword evidence="2" id="KW-1185">Reference proteome</keyword>
<reference evidence="1 2" key="1">
    <citation type="submission" date="2018-06" db="EMBL/GenBank/DDBJ databases">
        <authorList>
            <consortium name="Pathogen Informatics"/>
            <person name="Doyle S."/>
        </authorList>
    </citation>
    <scope>NUCLEOTIDE SEQUENCE [LARGE SCALE GENOMIC DNA]</scope>
    <source>
        <strain evidence="1 2">NCTC10821</strain>
    </source>
</reference>
<gene>
    <name evidence="1" type="ORF">NCTC10821_02515</name>
</gene>
<dbReference type="AlphaFoldDB" id="A0A378TGQ9"/>
<organism evidence="1 2">
    <name type="scientific">Mycolicibacterium tokaiense</name>
    <dbReference type="NCBI Taxonomy" id="39695"/>
    <lineage>
        <taxon>Bacteria</taxon>
        <taxon>Bacillati</taxon>
        <taxon>Actinomycetota</taxon>
        <taxon>Actinomycetes</taxon>
        <taxon>Mycobacteriales</taxon>
        <taxon>Mycobacteriaceae</taxon>
        <taxon>Mycolicibacterium</taxon>
    </lineage>
</organism>
<evidence type="ECO:0000313" key="1">
    <source>
        <dbReference type="EMBL" id="STZ58993.1"/>
    </source>
</evidence>
<dbReference type="RefSeq" id="WP_115278620.1">
    <property type="nucleotide sequence ID" value="NZ_AP022600.1"/>
</dbReference>
<name>A0A378TGQ9_9MYCO</name>
<protein>
    <submittedName>
        <fullName evidence="1">Uncharacterized protein</fullName>
    </submittedName>
</protein>
<dbReference type="Proteomes" id="UP000254978">
    <property type="component" value="Unassembled WGS sequence"/>
</dbReference>
<proteinExistence type="predicted"/>
<evidence type="ECO:0000313" key="2">
    <source>
        <dbReference type="Proteomes" id="UP000254978"/>
    </source>
</evidence>
<sequence>MHGHKARHRNNDLTRKRDNTFRARLVTYTATHPRAAELLSEVAAGRIRAERAWFKFAAETGLKGSSR</sequence>
<accession>A0A378TGQ9</accession>
<dbReference type="EMBL" id="UGQT01000001">
    <property type="protein sequence ID" value="STZ58993.1"/>
    <property type="molecule type" value="Genomic_DNA"/>
</dbReference>